<evidence type="ECO:0000256" key="5">
    <source>
        <dbReference type="SAM" id="Phobius"/>
    </source>
</evidence>
<keyword evidence="5" id="KW-0472">Membrane</keyword>
<feature type="transmembrane region" description="Helical" evidence="5">
    <location>
        <begin position="21"/>
        <end position="46"/>
    </location>
</feature>
<dbReference type="InterPro" id="IPR022669">
    <property type="entry name" value="Ribosomal_uL2_C"/>
</dbReference>
<dbReference type="InterPro" id="IPR014726">
    <property type="entry name" value="Ribosomal_uL2_dom3"/>
</dbReference>
<dbReference type="Gene3D" id="2.30.30.30">
    <property type="match status" value="1"/>
</dbReference>
<dbReference type="FunFam" id="4.10.950.10:FF:000001">
    <property type="entry name" value="50S ribosomal protein L2"/>
    <property type="match status" value="1"/>
</dbReference>
<dbReference type="Pfam" id="PF03947">
    <property type="entry name" value="Ribosomal_L2_C"/>
    <property type="match status" value="1"/>
</dbReference>
<dbReference type="Gene3D" id="2.40.50.140">
    <property type="entry name" value="Nucleic acid-binding proteins"/>
    <property type="match status" value="1"/>
</dbReference>
<dbReference type="PANTHER" id="PTHR13691">
    <property type="entry name" value="RIBOSOMAL PROTEIN L2"/>
    <property type="match status" value="1"/>
</dbReference>
<evidence type="ECO:0000259" key="6">
    <source>
        <dbReference type="SMART" id="SM01382"/>
    </source>
</evidence>
<reference evidence="8 9" key="1">
    <citation type="submission" date="2016-04" db="EMBL/GenBank/DDBJ databases">
        <title>Genome analyses suggest a sexual origin of heterokaryosis in a supposedly ancient asexual fungus.</title>
        <authorList>
            <person name="Ropars J."/>
            <person name="Sedzielewska K."/>
            <person name="Noel J."/>
            <person name="Charron P."/>
            <person name="Farinelli L."/>
            <person name="Marton T."/>
            <person name="Kruger M."/>
            <person name="Pelin A."/>
            <person name="Brachmann A."/>
            <person name="Corradi N."/>
        </authorList>
    </citation>
    <scope>NUCLEOTIDE SEQUENCE [LARGE SCALE GENOMIC DNA]</scope>
    <source>
        <strain evidence="8 9">C2</strain>
    </source>
</reference>
<dbReference type="GO" id="GO:0032543">
    <property type="term" value="P:mitochondrial translation"/>
    <property type="evidence" value="ECO:0007669"/>
    <property type="project" value="TreeGrafter"/>
</dbReference>
<dbReference type="FunFam" id="2.30.30.30:FF:000001">
    <property type="entry name" value="50S ribosomal protein L2"/>
    <property type="match status" value="1"/>
</dbReference>
<dbReference type="VEuPathDB" id="FungiDB:FUN_000899"/>
<dbReference type="SUPFAM" id="SSF50104">
    <property type="entry name" value="Translation proteins SH3-like domain"/>
    <property type="match status" value="1"/>
</dbReference>
<dbReference type="InterPro" id="IPR022671">
    <property type="entry name" value="Ribosomal_uL2_CS"/>
</dbReference>
<dbReference type="AlphaFoldDB" id="A0A2N1NYY0"/>
<dbReference type="InterPro" id="IPR005880">
    <property type="entry name" value="Ribosomal_uL2_bac/org-type"/>
</dbReference>
<dbReference type="EMBL" id="LLXL01000057">
    <property type="protein sequence ID" value="PKK79084.1"/>
    <property type="molecule type" value="Genomic_DNA"/>
</dbReference>
<dbReference type="PANTHER" id="PTHR13691:SF5">
    <property type="entry name" value="LARGE RIBOSOMAL SUBUNIT PROTEIN UL2M"/>
    <property type="match status" value="1"/>
</dbReference>
<keyword evidence="5" id="KW-1133">Transmembrane helix</keyword>
<evidence type="ECO:0000313" key="9">
    <source>
        <dbReference type="Proteomes" id="UP000233469"/>
    </source>
</evidence>
<evidence type="ECO:0000259" key="7">
    <source>
        <dbReference type="SMART" id="SM01383"/>
    </source>
</evidence>
<dbReference type="PROSITE" id="PS00467">
    <property type="entry name" value="RIBOSOMAL_L2"/>
    <property type="match status" value="1"/>
</dbReference>
<name>A0A2N1NYY0_9GLOM</name>
<feature type="domain" description="Large ribosomal subunit protein uL2 C-terminal" evidence="6">
    <location>
        <begin position="184"/>
        <end position="313"/>
    </location>
</feature>
<comment type="similarity">
    <text evidence="1">Belongs to the universal ribosomal protein uL2 family.</text>
</comment>
<protein>
    <recommendedName>
        <fullName evidence="4">Large ribosomal subunit protein uL2m</fullName>
    </recommendedName>
</protein>
<dbReference type="GO" id="GO:0016740">
    <property type="term" value="F:transferase activity"/>
    <property type="evidence" value="ECO:0007669"/>
    <property type="project" value="InterPro"/>
</dbReference>
<evidence type="ECO:0000256" key="2">
    <source>
        <dbReference type="ARBA" id="ARBA00022980"/>
    </source>
</evidence>
<dbReference type="InterPro" id="IPR012340">
    <property type="entry name" value="NA-bd_OB-fold"/>
</dbReference>
<evidence type="ECO:0000256" key="1">
    <source>
        <dbReference type="ARBA" id="ARBA00005636"/>
    </source>
</evidence>
<keyword evidence="2" id="KW-0689">Ribosomal protein</keyword>
<feature type="domain" description="Large ribosomal subunit protein uL2 RNA-binding" evidence="7">
    <location>
        <begin position="97"/>
        <end position="164"/>
    </location>
</feature>
<dbReference type="Gene3D" id="4.10.950.10">
    <property type="entry name" value="Ribosomal protein L2, domain 3"/>
    <property type="match status" value="1"/>
</dbReference>
<dbReference type="InterPro" id="IPR022666">
    <property type="entry name" value="Ribosomal_uL2_RNA-bd_dom"/>
</dbReference>
<gene>
    <name evidence="8" type="ORF">RhiirC2_689968</name>
</gene>
<reference evidence="8 9" key="2">
    <citation type="submission" date="2017-10" db="EMBL/GenBank/DDBJ databases">
        <title>Extensive intraspecific genome diversity in a model arbuscular mycorrhizal fungus.</title>
        <authorList>
            <person name="Chen E.C.H."/>
            <person name="Morin E."/>
            <person name="Baudet D."/>
            <person name="Noel J."/>
            <person name="Ndikumana S."/>
            <person name="Charron P."/>
            <person name="St-Onge C."/>
            <person name="Giorgi J."/>
            <person name="Grigoriev I.V."/>
            <person name="Roux C."/>
            <person name="Martin F.M."/>
            <person name="Corradi N."/>
        </authorList>
    </citation>
    <scope>NUCLEOTIDE SEQUENCE [LARGE SCALE GENOMIC DNA]</scope>
    <source>
        <strain evidence="8 9">C2</strain>
    </source>
</reference>
<dbReference type="InterPro" id="IPR002171">
    <property type="entry name" value="Ribosomal_uL2"/>
</dbReference>
<accession>A0A2N1NYY0</accession>
<evidence type="ECO:0000256" key="3">
    <source>
        <dbReference type="ARBA" id="ARBA00023274"/>
    </source>
</evidence>
<dbReference type="Proteomes" id="UP000233469">
    <property type="component" value="Unassembled WGS sequence"/>
</dbReference>
<dbReference type="GO" id="GO:0005762">
    <property type="term" value="C:mitochondrial large ribosomal subunit"/>
    <property type="evidence" value="ECO:0007669"/>
    <property type="project" value="TreeGrafter"/>
</dbReference>
<evidence type="ECO:0000256" key="4">
    <source>
        <dbReference type="ARBA" id="ARBA00069872"/>
    </source>
</evidence>
<dbReference type="GO" id="GO:0003735">
    <property type="term" value="F:structural constituent of ribosome"/>
    <property type="evidence" value="ECO:0007669"/>
    <property type="project" value="InterPro"/>
</dbReference>
<proteinExistence type="inferred from homology"/>
<keyword evidence="5" id="KW-0812">Transmembrane</keyword>
<dbReference type="VEuPathDB" id="FungiDB:RhiirFUN_018286"/>
<dbReference type="SMART" id="SM01383">
    <property type="entry name" value="Ribosomal_L2"/>
    <property type="match status" value="1"/>
</dbReference>
<dbReference type="NCBIfam" id="TIGR01171">
    <property type="entry name" value="rplB_bact"/>
    <property type="match status" value="1"/>
</dbReference>
<sequence length="317" mass="35006">MATLARIMRILASIRCKKGGLYTAKFGFILKSGTNFLSYVGFLIVVGIDFGKASLNYSIQLIVQQYIKLQTLMVWASIFSFKIRLSFCHQLMLFQIGHTLALPKNQLRIRVIEFYRWDPSPHEVIRIEYDPNRSSHLALLRNTINETYSYVIAPYNLQPGTIRSSHANLLCIVPILINNKVIPIEKGNCMPLKLIPVGTTINCIGLKPDGPAILCRSAGVSAQLVRTGEKGYAQVKLKSGEVRLIHVDCCATIGTISNLDHQHGTLGKAGRSRWLGVRPTVRGVAMNAVDHPHGGGRGKSKGNRYPVSPWGVLAGFS</sequence>
<dbReference type="SMART" id="SM01382">
    <property type="entry name" value="Ribosomal_L2_C"/>
    <property type="match status" value="1"/>
</dbReference>
<evidence type="ECO:0000313" key="8">
    <source>
        <dbReference type="EMBL" id="PKK79084.1"/>
    </source>
</evidence>
<dbReference type="SUPFAM" id="SSF50249">
    <property type="entry name" value="Nucleic acid-binding proteins"/>
    <property type="match status" value="1"/>
</dbReference>
<dbReference type="VEuPathDB" id="FungiDB:RhiirA1_417946"/>
<dbReference type="InterPro" id="IPR014722">
    <property type="entry name" value="Rib_uL2_dom2"/>
</dbReference>
<comment type="caution">
    <text evidence="8">The sequence shown here is derived from an EMBL/GenBank/DDBJ whole genome shotgun (WGS) entry which is preliminary data.</text>
</comment>
<dbReference type="Pfam" id="PF00181">
    <property type="entry name" value="Ribosomal_L2_N"/>
    <property type="match status" value="1"/>
</dbReference>
<dbReference type="InterPro" id="IPR008991">
    <property type="entry name" value="Translation_prot_SH3-like_sf"/>
</dbReference>
<organism evidence="8 9">
    <name type="scientific">Rhizophagus irregularis</name>
    <dbReference type="NCBI Taxonomy" id="588596"/>
    <lineage>
        <taxon>Eukaryota</taxon>
        <taxon>Fungi</taxon>
        <taxon>Fungi incertae sedis</taxon>
        <taxon>Mucoromycota</taxon>
        <taxon>Glomeromycotina</taxon>
        <taxon>Glomeromycetes</taxon>
        <taxon>Glomerales</taxon>
        <taxon>Glomeraceae</taxon>
        <taxon>Rhizophagus</taxon>
    </lineage>
</organism>
<keyword evidence="3" id="KW-0687">Ribonucleoprotein</keyword>
<dbReference type="GO" id="GO:0003723">
    <property type="term" value="F:RNA binding"/>
    <property type="evidence" value="ECO:0007669"/>
    <property type="project" value="InterPro"/>
</dbReference>